<comment type="caution">
    <text evidence="1">The sequence shown here is derived from an EMBL/GenBank/DDBJ whole genome shotgun (WGS) entry which is preliminary data.</text>
</comment>
<keyword evidence="2" id="KW-1185">Reference proteome</keyword>
<evidence type="ECO:0000313" key="1">
    <source>
        <dbReference type="EMBL" id="KAI3754887.1"/>
    </source>
</evidence>
<reference evidence="2" key="1">
    <citation type="journal article" date="2022" name="Mol. Ecol. Resour.">
        <title>The genomes of chicory, endive, great burdock and yacon provide insights into Asteraceae palaeo-polyploidization history and plant inulin production.</title>
        <authorList>
            <person name="Fan W."/>
            <person name="Wang S."/>
            <person name="Wang H."/>
            <person name="Wang A."/>
            <person name="Jiang F."/>
            <person name="Liu H."/>
            <person name="Zhao H."/>
            <person name="Xu D."/>
            <person name="Zhang Y."/>
        </authorList>
    </citation>
    <scope>NUCLEOTIDE SEQUENCE [LARGE SCALE GENOMIC DNA]</scope>
    <source>
        <strain evidence="2">cv. Yunnan</strain>
    </source>
</reference>
<gene>
    <name evidence="1" type="ORF">L1987_54679</name>
</gene>
<evidence type="ECO:0000313" key="2">
    <source>
        <dbReference type="Proteomes" id="UP001056120"/>
    </source>
</evidence>
<name>A0ACB9E8V0_9ASTR</name>
<reference evidence="1 2" key="2">
    <citation type="journal article" date="2022" name="Mol. Ecol. Resour.">
        <title>The genomes of chicory, endive, great burdock and yacon provide insights into Asteraceae paleo-polyploidization history and plant inulin production.</title>
        <authorList>
            <person name="Fan W."/>
            <person name="Wang S."/>
            <person name="Wang H."/>
            <person name="Wang A."/>
            <person name="Jiang F."/>
            <person name="Liu H."/>
            <person name="Zhao H."/>
            <person name="Xu D."/>
            <person name="Zhang Y."/>
        </authorList>
    </citation>
    <scope>NUCLEOTIDE SEQUENCE [LARGE SCALE GENOMIC DNA]</scope>
    <source>
        <strain evidence="2">cv. Yunnan</strain>
        <tissue evidence="1">Leaves</tissue>
    </source>
</reference>
<accession>A0ACB9E8V0</accession>
<sequence>MDSYPPPSPVYRPGSESDWEEDTETPMYRSPTPPNARPRLEQGIIHDLQGQRIDSLANQLGYQKELISILEKEVQEHRTETARAEARSTTRVTIAVFILAIIFFLVESYLRR</sequence>
<organism evidence="1 2">
    <name type="scientific">Smallanthus sonchifolius</name>
    <dbReference type="NCBI Taxonomy" id="185202"/>
    <lineage>
        <taxon>Eukaryota</taxon>
        <taxon>Viridiplantae</taxon>
        <taxon>Streptophyta</taxon>
        <taxon>Embryophyta</taxon>
        <taxon>Tracheophyta</taxon>
        <taxon>Spermatophyta</taxon>
        <taxon>Magnoliopsida</taxon>
        <taxon>eudicotyledons</taxon>
        <taxon>Gunneridae</taxon>
        <taxon>Pentapetalae</taxon>
        <taxon>asterids</taxon>
        <taxon>campanulids</taxon>
        <taxon>Asterales</taxon>
        <taxon>Asteraceae</taxon>
        <taxon>Asteroideae</taxon>
        <taxon>Heliantheae alliance</taxon>
        <taxon>Millerieae</taxon>
        <taxon>Smallanthus</taxon>
    </lineage>
</organism>
<proteinExistence type="predicted"/>
<dbReference type="Proteomes" id="UP001056120">
    <property type="component" value="Linkage Group LG18"/>
</dbReference>
<dbReference type="EMBL" id="CM042035">
    <property type="protein sequence ID" value="KAI3754887.1"/>
    <property type="molecule type" value="Genomic_DNA"/>
</dbReference>
<protein>
    <submittedName>
        <fullName evidence="1">Uncharacterized protein</fullName>
    </submittedName>
</protein>